<name>A0ABS8ZH74_9PSEU</name>
<comment type="caution">
    <text evidence="1">The sequence shown here is derived from an EMBL/GenBank/DDBJ whole genome shotgun (WGS) entry which is preliminary data.</text>
</comment>
<sequence length="70" mass="7861">MNESLADETALLSDEVAAMFNDLGVLMALRGHTAEAERFYRRSIEIRQRLPQDTDKTALTWRNLAVLPAG</sequence>
<dbReference type="InterPro" id="IPR011990">
    <property type="entry name" value="TPR-like_helical_dom_sf"/>
</dbReference>
<dbReference type="Proteomes" id="UP001521150">
    <property type="component" value="Unassembled WGS sequence"/>
</dbReference>
<dbReference type="EMBL" id="JAJVCN010000002">
    <property type="protein sequence ID" value="MCE7007161.1"/>
    <property type="molecule type" value="Genomic_DNA"/>
</dbReference>
<evidence type="ECO:0000313" key="2">
    <source>
        <dbReference type="Proteomes" id="UP001521150"/>
    </source>
</evidence>
<protein>
    <submittedName>
        <fullName evidence="1">Tetratricopeptide repeat protein</fullName>
    </submittedName>
</protein>
<proteinExistence type="predicted"/>
<dbReference type="Gene3D" id="1.25.40.10">
    <property type="entry name" value="Tetratricopeptide repeat domain"/>
    <property type="match status" value="1"/>
</dbReference>
<accession>A0ABS8ZH74</accession>
<keyword evidence="2" id="KW-1185">Reference proteome</keyword>
<gene>
    <name evidence="1" type="ORF">LWC34_30725</name>
</gene>
<organism evidence="1 2">
    <name type="scientific">Kibdelosporangium philippinense</name>
    <dbReference type="NCBI Taxonomy" id="211113"/>
    <lineage>
        <taxon>Bacteria</taxon>
        <taxon>Bacillati</taxon>
        <taxon>Actinomycetota</taxon>
        <taxon>Actinomycetes</taxon>
        <taxon>Pseudonocardiales</taxon>
        <taxon>Pseudonocardiaceae</taxon>
        <taxon>Kibdelosporangium</taxon>
    </lineage>
</organism>
<dbReference type="Pfam" id="PF13374">
    <property type="entry name" value="TPR_10"/>
    <property type="match status" value="1"/>
</dbReference>
<evidence type="ECO:0000313" key="1">
    <source>
        <dbReference type="EMBL" id="MCE7007161.1"/>
    </source>
</evidence>
<reference evidence="1 2" key="1">
    <citation type="submission" date="2021-12" db="EMBL/GenBank/DDBJ databases">
        <title>Genome sequence of Kibdelosporangium philippinense ATCC 49844.</title>
        <authorList>
            <person name="Fedorov E.A."/>
            <person name="Omeragic M."/>
            <person name="Shalygina K.F."/>
            <person name="Maclea K.S."/>
        </authorList>
    </citation>
    <scope>NUCLEOTIDE SEQUENCE [LARGE SCALE GENOMIC DNA]</scope>
    <source>
        <strain evidence="1 2">ATCC 49844</strain>
    </source>
</reference>
<dbReference type="RefSeq" id="WP_233728544.1">
    <property type="nucleotide sequence ID" value="NZ_JAJVCN010000002.1"/>
</dbReference>
<dbReference type="SUPFAM" id="SSF48452">
    <property type="entry name" value="TPR-like"/>
    <property type="match status" value="1"/>
</dbReference>